<dbReference type="Proteomes" id="UP000244722">
    <property type="component" value="Unassembled WGS sequence"/>
</dbReference>
<keyword evidence="3" id="KW-1185">Reference proteome</keyword>
<evidence type="ECO:0000313" key="2">
    <source>
        <dbReference type="EMBL" id="PUU77590.1"/>
    </source>
</evidence>
<dbReference type="AlphaFoldDB" id="A0A2T6ZQ18"/>
<organism evidence="2 3">
    <name type="scientific">Tuber borchii</name>
    <name type="common">White truffle</name>
    <dbReference type="NCBI Taxonomy" id="42251"/>
    <lineage>
        <taxon>Eukaryota</taxon>
        <taxon>Fungi</taxon>
        <taxon>Dikarya</taxon>
        <taxon>Ascomycota</taxon>
        <taxon>Pezizomycotina</taxon>
        <taxon>Pezizomycetes</taxon>
        <taxon>Pezizales</taxon>
        <taxon>Tuberaceae</taxon>
        <taxon>Tuber</taxon>
    </lineage>
</organism>
<reference evidence="2 3" key="1">
    <citation type="submission" date="2017-04" db="EMBL/GenBank/DDBJ databases">
        <title>Draft genome sequence of Tuber borchii Vittad., a whitish edible truffle.</title>
        <authorList>
            <consortium name="DOE Joint Genome Institute"/>
            <person name="Murat C."/>
            <person name="Kuo A."/>
            <person name="Barry K.W."/>
            <person name="Clum A."/>
            <person name="Dockter R.B."/>
            <person name="Fauchery L."/>
            <person name="Iotti M."/>
            <person name="Kohler A."/>
            <person name="Labutti K."/>
            <person name="Lindquist E.A."/>
            <person name="Lipzen A."/>
            <person name="Ohm R.A."/>
            <person name="Wang M."/>
            <person name="Grigoriev I.V."/>
            <person name="Zambonelli A."/>
            <person name="Martin F.M."/>
        </authorList>
    </citation>
    <scope>NUCLEOTIDE SEQUENCE [LARGE SCALE GENOMIC DNA]</scope>
    <source>
        <strain evidence="2 3">Tbo3840</strain>
    </source>
</reference>
<feature type="transmembrane region" description="Helical" evidence="1">
    <location>
        <begin position="41"/>
        <end position="62"/>
    </location>
</feature>
<proteinExistence type="predicted"/>
<name>A0A2T6ZQ18_TUBBO</name>
<evidence type="ECO:0000256" key="1">
    <source>
        <dbReference type="SAM" id="Phobius"/>
    </source>
</evidence>
<evidence type="ECO:0000313" key="3">
    <source>
        <dbReference type="Proteomes" id="UP000244722"/>
    </source>
</evidence>
<comment type="caution">
    <text evidence="2">The sequence shown here is derived from an EMBL/GenBank/DDBJ whole genome shotgun (WGS) entry which is preliminary data.</text>
</comment>
<dbReference type="EMBL" id="NESQ01000148">
    <property type="protein sequence ID" value="PUU77590.1"/>
    <property type="molecule type" value="Genomic_DNA"/>
</dbReference>
<keyword evidence="1" id="KW-1133">Transmembrane helix</keyword>
<gene>
    <name evidence="2" type="ORF">B9Z19DRAFT_151196</name>
</gene>
<accession>A0A2T6ZQ18</accession>
<keyword evidence="1" id="KW-0472">Membrane</keyword>
<keyword evidence="1" id="KW-0812">Transmembrane</keyword>
<protein>
    <submittedName>
        <fullName evidence="2">Uncharacterized protein</fullName>
    </submittedName>
</protein>
<sequence length="73" mass="8483">MVFLLLFKSFLSFTPFLFLIPGGFLSSFYVFFFFFREKERLILFGVVSVGGGGIVFVLHLNFSEYYRSTSLQN</sequence>
<feature type="transmembrane region" description="Helical" evidence="1">
    <location>
        <begin position="12"/>
        <end position="34"/>
    </location>
</feature>